<reference evidence="4" key="1">
    <citation type="submission" date="2021-01" db="EMBL/GenBank/DDBJ databases">
        <authorList>
            <person name="Corre E."/>
            <person name="Pelletier E."/>
            <person name="Niang G."/>
            <person name="Scheremetjew M."/>
            <person name="Finn R."/>
            <person name="Kale V."/>
            <person name="Holt S."/>
            <person name="Cochrane G."/>
            <person name="Meng A."/>
            <person name="Brown T."/>
            <person name="Cohen L."/>
        </authorList>
    </citation>
    <scope>NUCLEOTIDE SEQUENCE</scope>
    <source>
        <strain evidence="4">CCMP3105</strain>
    </source>
</reference>
<proteinExistence type="inferred from homology"/>
<feature type="region of interest" description="Disordered" evidence="2">
    <location>
        <begin position="455"/>
        <end position="476"/>
    </location>
</feature>
<dbReference type="InterPro" id="IPR020103">
    <property type="entry name" value="PsdUridine_synth_cat_dom_sf"/>
</dbReference>
<dbReference type="PROSITE" id="PS01129">
    <property type="entry name" value="PSI_RLU"/>
    <property type="match status" value="1"/>
</dbReference>
<dbReference type="GO" id="GO:0003723">
    <property type="term" value="F:RNA binding"/>
    <property type="evidence" value="ECO:0007669"/>
    <property type="project" value="InterPro"/>
</dbReference>
<feature type="region of interest" description="Disordered" evidence="2">
    <location>
        <begin position="1"/>
        <end position="20"/>
    </location>
</feature>
<evidence type="ECO:0000259" key="3">
    <source>
        <dbReference type="Pfam" id="PF00849"/>
    </source>
</evidence>
<protein>
    <recommendedName>
        <fullName evidence="3">Pseudouridine synthase RsuA/RluA-like domain-containing protein</fullName>
    </recommendedName>
</protein>
<organism evidence="4">
    <name type="scientific">Alexandrium monilatum</name>
    <dbReference type="NCBI Taxonomy" id="311494"/>
    <lineage>
        <taxon>Eukaryota</taxon>
        <taxon>Sar</taxon>
        <taxon>Alveolata</taxon>
        <taxon>Dinophyceae</taxon>
        <taxon>Gonyaulacales</taxon>
        <taxon>Pyrocystaceae</taxon>
        <taxon>Alexandrium</taxon>
    </lineage>
</organism>
<dbReference type="Pfam" id="PF00849">
    <property type="entry name" value="PseudoU_synth_2"/>
    <property type="match status" value="1"/>
</dbReference>
<evidence type="ECO:0000256" key="2">
    <source>
        <dbReference type="SAM" id="MobiDB-lite"/>
    </source>
</evidence>
<dbReference type="InterPro" id="IPR006145">
    <property type="entry name" value="PsdUridine_synth_RsuA/RluA"/>
</dbReference>
<dbReference type="GO" id="GO:0009982">
    <property type="term" value="F:pseudouridine synthase activity"/>
    <property type="evidence" value="ECO:0007669"/>
    <property type="project" value="InterPro"/>
</dbReference>
<feature type="compositionally biased region" description="Polar residues" evidence="2">
    <location>
        <begin position="8"/>
        <end position="17"/>
    </location>
</feature>
<evidence type="ECO:0000256" key="1">
    <source>
        <dbReference type="ARBA" id="ARBA00010876"/>
    </source>
</evidence>
<dbReference type="InterPro" id="IPR006224">
    <property type="entry name" value="PsdUridine_synth_RluA-like_CS"/>
</dbReference>
<dbReference type="AlphaFoldDB" id="A0A7S4UX27"/>
<dbReference type="SUPFAM" id="SSF55120">
    <property type="entry name" value="Pseudouridine synthase"/>
    <property type="match status" value="1"/>
</dbReference>
<comment type="similarity">
    <text evidence="1">Belongs to the pseudouridine synthase RluA family.</text>
</comment>
<dbReference type="PANTHER" id="PTHR21600">
    <property type="entry name" value="MITOCHONDRIAL RNA PSEUDOURIDINE SYNTHASE"/>
    <property type="match status" value="1"/>
</dbReference>
<gene>
    <name evidence="4" type="ORF">AMON00008_LOCUS26040</name>
</gene>
<dbReference type="Gene3D" id="3.30.2350.10">
    <property type="entry name" value="Pseudouridine synthase"/>
    <property type="match status" value="1"/>
</dbReference>
<name>A0A7S4UX27_9DINO</name>
<dbReference type="InterPro" id="IPR050188">
    <property type="entry name" value="RluA_PseudoU_synthase"/>
</dbReference>
<dbReference type="EMBL" id="HBNR01037761">
    <property type="protein sequence ID" value="CAE4594736.1"/>
    <property type="molecule type" value="Transcribed_RNA"/>
</dbReference>
<dbReference type="PANTHER" id="PTHR21600:SF87">
    <property type="entry name" value="RNA PSEUDOURIDYLATE SYNTHASE DOMAIN-CONTAINING PROTEIN 1"/>
    <property type="match status" value="1"/>
</dbReference>
<accession>A0A7S4UX27</accession>
<sequence>MNERPVQTRPQRWTSRTRIPGGRSLPPCPLWVSLVVLPLCLAIAIGSGVDLGTAAASRLLSPGDAHPWPAQRAAYQESNLREWRARFRGSAISSRWPCVSPAAASSQVYLRQGRLRYALPYECHSYHCLNDSMTGLPMACALSEALGSPPAGEAFWRAAIEGRRVSRRPAREYDAPYTPVTADSVARRGDEVRVLRHVHEPPICIDALPQLIYEDGDMLVLSKPAGMPMSGPGKGLNSLQDAAGTRHAGASPVHRLDLGVSGLVIFAKNGRTKRALTDEFRTRHVEKRYIARVAGVVPAGTDIVVEDRLDFREGRALAAPSGKPAATRVRHLRHMHGGSGLGAQSVVECLPRTGRRHQIRCHLSGLGWPIANDFTYGGARREALELYAGSPALRRALARGSRPWCRECARAAAALAGRSPRPVSFAGPIWLHALSYRLPRLSLRFEAGLPEWAGGAGAAEPTPGTAGHPRQGSPVL</sequence>
<feature type="domain" description="Pseudouridine synthase RsuA/RluA-like" evidence="3">
    <location>
        <begin position="218"/>
        <end position="364"/>
    </location>
</feature>
<dbReference type="GO" id="GO:0000455">
    <property type="term" value="P:enzyme-directed rRNA pseudouridine synthesis"/>
    <property type="evidence" value="ECO:0007669"/>
    <property type="project" value="TreeGrafter"/>
</dbReference>
<feature type="compositionally biased region" description="Low complexity" evidence="2">
    <location>
        <begin position="455"/>
        <end position="467"/>
    </location>
</feature>
<evidence type="ECO:0000313" key="4">
    <source>
        <dbReference type="EMBL" id="CAE4594736.1"/>
    </source>
</evidence>